<feature type="transmembrane region" description="Helical" evidence="6">
    <location>
        <begin position="302"/>
        <end position="325"/>
    </location>
</feature>
<accession>A0A0E3WJ32</accession>
<keyword evidence="2" id="KW-1003">Cell membrane</keyword>
<feature type="transmembrane region" description="Helical" evidence="6">
    <location>
        <begin position="631"/>
        <end position="653"/>
    </location>
</feature>
<evidence type="ECO:0000256" key="5">
    <source>
        <dbReference type="ARBA" id="ARBA00023136"/>
    </source>
</evidence>
<name>A0A0E3WJ32_9BACL</name>
<dbReference type="PANTHER" id="PTHR30287">
    <property type="entry name" value="MEMBRANE COMPONENT OF PREDICTED ABC SUPERFAMILY METABOLITE UPTAKE TRANSPORTER"/>
    <property type="match status" value="1"/>
</dbReference>
<dbReference type="RefSeq" id="WP_020430203.1">
    <property type="nucleotide sequence ID" value="NZ_AGBD01001012.1"/>
</dbReference>
<feature type="transmembrane region" description="Helical" evidence="6">
    <location>
        <begin position="256"/>
        <end position="279"/>
    </location>
</feature>
<dbReference type="STRING" id="483937.AMQ84_12440"/>
<feature type="transmembrane region" description="Helical" evidence="6">
    <location>
        <begin position="725"/>
        <end position="742"/>
    </location>
</feature>
<evidence type="ECO:0000256" key="3">
    <source>
        <dbReference type="ARBA" id="ARBA00022692"/>
    </source>
</evidence>
<evidence type="ECO:0000313" key="10">
    <source>
        <dbReference type="Proteomes" id="UP000033163"/>
    </source>
</evidence>
<dbReference type="Pfam" id="PF02687">
    <property type="entry name" value="FtsX"/>
    <property type="match status" value="2"/>
</dbReference>
<feature type="domain" description="MacB-like periplasmic core" evidence="8">
    <location>
        <begin position="21"/>
        <end position="223"/>
    </location>
</feature>
<keyword evidence="3 6" id="KW-0812">Transmembrane</keyword>
<dbReference type="InterPro" id="IPR038766">
    <property type="entry name" value="Membrane_comp_ABC_pdt"/>
</dbReference>
<feature type="transmembrane region" description="Helical" evidence="6">
    <location>
        <begin position="21"/>
        <end position="40"/>
    </location>
</feature>
<keyword evidence="5 6" id="KW-0472">Membrane</keyword>
<dbReference type="HOGENOM" id="CLU_005531_2_1_9"/>
<dbReference type="PATRIC" id="fig|1073571.4.peg.6117"/>
<organism evidence="9 10">
    <name type="scientific">Paenibacillus riograndensis SBR5</name>
    <dbReference type="NCBI Taxonomy" id="1073571"/>
    <lineage>
        <taxon>Bacteria</taxon>
        <taxon>Bacillati</taxon>
        <taxon>Bacillota</taxon>
        <taxon>Bacilli</taxon>
        <taxon>Bacillales</taxon>
        <taxon>Paenibacillaceae</taxon>
        <taxon>Paenibacillus</taxon>
        <taxon>Paenibacillus sonchi group</taxon>
    </lineage>
</organism>
<evidence type="ECO:0000313" key="9">
    <source>
        <dbReference type="EMBL" id="CQR58083.1"/>
    </source>
</evidence>
<dbReference type="GO" id="GO:0005886">
    <property type="term" value="C:plasma membrane"/>
    <property type="evidence" value="ECO:0007669"/>
    <property type="project" value="UniProtKB-SubCell"/>
</dbReference>
<evidence type="ECO:0000256" key="1">
    <source>
        <dbReference type="ARBA" id="ARBA00004651"/>
    </source>
</evidence>
<evidence type="ECO:0000259" key="8">
    <source>
        <dbReference type="Pfam" id="PF12704"/>
    </source>
</evidence>
<gene>
    <name evidence="9" type="ORF">PRIO_5696</name>
</gene>
<reference evidence="10" key="1">
    <citation type="submission" date="2015-03" db="EMBL/GenBank/DDBJ databases">
        <authorList>
            <person name="Wibberg D."/>
        </authorList>
    </citation>
    <scope>NUCLEOTIDE SEQUENCE [LARGE SCALE GENOMIC DNA]</scope>
</reference>
<dbReference type="Proteomes" id="UP000033163">
    <property type="component" value="Chromosome I"/>
</dbReference>
<feature type="transmembrane region" description="Helical" evidence="6">
    <location>
        <begin position="687"/>
        <end position="705"/>
    </location>
</feature>
<protein>
    <submittedName>
        <fullName evidence="9">Putative membrane protein</fullName>
    </submittedName>
</protein>
<dbReference type="PROSITE" id="PS51257">
    <property type="entry name" value="PROKAR_LIPOPROTEIN"/>
    <property type="match status" value="1"/>
</dbReference>
<evidence type="ECO:0000256" key="4">
    <source>
        <dbReference type="ARBA" id="ARBA00022989"/>
    </source>
</evidence>
<evidence type="ECO:0000256" key="6">
    <source>
        <dbReference type="SAM" id="Phobius"/>
    </source>
</evidence>
<sequence>MILPQKMFRDIWHAKAQFLTIIIIVACGIFTFVGAITVGGRLEKSVSRFYDATRINDIWINVQNASDTDLDAIKQLPGVEEVQGRAVLKMFSGNRSVDVFVLNGNKLSRPYLVEGQPYQAGGEGIWLDREFAAANGLKAGDTLDLGLASGRSGSVVIQGLVLSPEKLIDISSETLSTRHDLYGYGYMDMQAASESFRVSGMNQIMLKIKQGADGQALIRQAENLLGGKYLDSMTHKEHPSTAGAANQIAQFKTVGYVTPVLFFSLAVLVMVSTMSRLIANQRTQIGTMMSLGFSTRQIRRHYITYGLVLGIAGGLIGLVSGYYGIPKIFMGTLTRSFILPEWTTAFPVEALLSVAAVCGCCVLAVLLACGNKLKQWPAAVLRGSVPPIPGHSRAGSRLNLRLPSSFDNVWMLRNLKAHKMRALMGVIGAFGCTFLILFGFANIDSSGEAIEAEFGRQNLFALKADINATSISLLPDPSPSETSVQYIQEAGIQVKSEQGERNLLLTVLDNGEYINLDVNSSKPVAAPQEGIVLSENTAGVLGVQKGERIKVRFAGGAWRDFRIADTIQAPAANKVYLSRRAWEKSGEAFVVTSVLLGGQANLERVKEAYPVTQIVSKEEIREANAQLNEGVFASAAGLTIAAIFLGVAVIYSLGLISLTERSREFATLKVLGFRQQEIRRLLVRENLLLTLAGIALAVPAAWEAIQALAEWNADETIMLFPKIRLLSYFSAICLTLLSSYAVNRLMSRKISHIDMVTSLKAVD</sequence>
<keyword evidence="4 6" id="KW-1133">Transmembrane helix</keyword>
<dbReference type="PANTHER" id="PTHR30287:SF1">
    <property type="entry name" value="INNER MEMBRANE PROTEIN"/>
    <property type="match status" value="1"/>
</dbReference>
<dbReference type="InterPro" id="IPR025857">
    <property type="entry name" value="MacB_PCD"/>
</dbReference>
<feature type="domain" description="ABC3 transporter permease C-terminal" evidence="7">
    <location>
        <begin position="639"/>
        <end position="748"/>
    </location>
</feature>
<comment type="subcellular location">
    <subcellularLocation>
        <location evidence="1">Cell membrane</location>
        <topology evidence="1">Multi-pass membrane protein</topology>
    </subcellularLocation>
</comment>
<dbReference type="AlphaFoldDB" id="A0A0E3WJ32"/>
<dbReference type="EMBL" id="LN831776">
    <property type="protein sequence ID" value="CQR58083.1"/>
    <property type="molecule type" value="Genomic_DNA"/>
</dbReference>
<evidence type="ECO:0000256" key="2">
    <source>
        <dbReference type="ARBA" id="ARBA00022475"/>
    </source>
</evidence>
<feature type="transmembrane region" description="Helical" evidence="6">
    <location>
        <begin position="345"/>
        <end position="369"/>
    </location>
</feature>
<dbReference type="InterPro" id="IPR003838">
    <property type="entry name" value="ABC3_permease_C"/>
</dbReference>
<proteinExistence type="predicted"/>
<evidence type="ECO:0000259" key="7">
    <source>
        <dbReference type="Pfam" id="PF02687"/>
    </source>
</evidence>
<dbReference type="Pfam" id="PF12704">
    <property type="entry name" value="MacB_PCD"/>
    <property type="match status" value="1"/>
</dbReference>
<dbReference type="KEGG" id="pri:PRIO_5696"/>
<feature type="domain" description="ABC3 transporter permease C-terminal" evidence="7">
    <location>
        <begin position="258"/>
        <end position="368"/>
    </location>
</feature>
<feature type="transmembrane region" description="Helical" evidence="6">
    <location>
        <begin position="422"/>
        <end position="441"/>
    </location>
</feature>